<dbReference type="EMBL" id="JALLPB020000175">
    <property type="protein sequence ID" value="KAL3815944.1"/>
    <property type="molecule type" value="Genomic_DNA"/>
</dbReference>
<dbReference type="Pfam" id="PF00153">
    <property type="entry name" value="Mito_carr"/>
    <property type="match status" value="3"/>
</dbReference>
<gene>
    <name evidence="12" type="ORF">ACHAXA_008318</name>
</gene>
<evidence type="ECO:0000256" key="3">
    <source>
        <dbReference type="ARBA" id="ARBA00022448"/>
    </source>
</evidence>
<feature type="repeat" description="Solcar" evidence="9">
    <location>
        <begin position="131"/>
        <end position="241"/>
    </location>
</feature>
<feature type="repeat" description="Solcar" evidence="9">
    <location>
        <begin position="28"/>
        <end position="120"/>
    </location>
</feature>
<proteinExistence type="inferred from homology"/>
<dbReference type="AlphaFoldDB" id="A0ABD3RSM1"/>
<comment type="subcellular location">
    <subcellularLocation>
        <location evidence="1">Mitochondrion membrane</location>
        <topology evidence="1">Multi-pass membrane protein</topology>
    </subcellularLocation>
</comment>
<keyword evidence="8 9" id="KW-0472">Membrane</keyword>
<dbReference type="PROSITE" id="PS50920">
    <property type="entry name" value="SOLCAR"/>
    <property type="match status" value="3"/>
</dbReference>
<accession>A0ABD3RSM1</accession>
<evidence type="ECO:0000256" key="8">
    <source>
        <dbReference type="ARBA" id="ARBA00023136"/>
    </source>
</evidence>
<dbReference type="InterPro" id="IPR023395">
    <property type="entry name" value="MCP_dom_sf"/>
</dbReference>
<feature type="repeat" description="Solcar" evidence="9">
    <location>
        <begin position="266"/>
        <end position="359"/>
    </location>
</feature>
<keyword evidence="13" id="KW-1185">Reference proteome</keyword>
<keyword evidence="3 10" id="KW-0813">Transport</keyword>
<dbReference type="SUPFAM" id="SSF103506">
    <property type="entry name" value="Mitochondrial carrier"/>
    <property type="match status" value="1"/>
</dbReference>
<dbReference type="Proteomes" id="UP001530377">
    <property type="component" value="Unassembled WGS sequence"/>
</dbReference>
<evidence type="ECO:0000256" key="11">
    <source>
        <dbReference type="SAM" id="MobiDB-lite"/>
    </source>
</evidence>
<evidence type="ECO:0008006" key="14">
    <source>
        <dbReference type="Google" id="ProtNLM"/>
    </source>
</evidence>
<evidence type="ECO:0000256" key="1">
    <source>
        <dbReference type="ARBA" id="ARBA00004225"/>
    </source>
</evidence>
<feature type="non-terminal residue" evidence="12">
    <location>
        <position position="1"/>
    </location>
</feature>
<keyword evidence="4 9" id="KW-0812">Transmembrane</keyword>
<sequence>QTSIADLPSNQSATERANSSKVAEPTIFHLGEEAIGGFAAGIIGTLLGFPLDLVKTRQVYYYTQIASAPSTKQLSTLPLLTHILRTEGIASIYKGVGPPLLSLSIVNTCSFTSYSYFRQNIFHGQNGWDINNALSAFPGAPLFGLITTPENFLKTQMQLDNVQSELETTNKSQTTQLQSNDGQKNQIQGTRGKFTSSVHCARTLVSSHGITILYTGHAINTVREAGFVGAYFFFYEGYKEEFRRSLLGLERLMFLGDDNSHNSSFATSVAVPLAGGFAGATAWALTFPLDCVRAGVQGQPIPISPSKVRLQKEGALEILRRLLQTKGLNGLYAGVRPSIIRAFLVSGSRFSAYEGALWLCRRSGLTSIENGANYVN</sequence>
<evidence type="ECO:0000313" key="12">
    <source>
        <dbReference type="EMBL" id="KAL3815944.1"/>
    </source>
</evidence>
<protein>
    <recommendedName>
        <fullName evidence="14">Mitochondrial carrier protein</fullName>
    </recommendedName>
</protein>
<name>A0ABD3RSM1_9STRA</name>
<evidence type="ECO:0000256" key="9">
    <source>
        <dbReference type="PROSITE-ProRule" id="PRU00282"/>
    </source>
</evidence>
<evidence type="ECO:0000256" key="2">
    <source>
        <dbReference type="ARBA" id="ARBA00006375"/>
    </source>
</evidence>
<comment type="caution">
    <text evidence="12">The sequence shown here is derived from an EMBL/GenBank/DDBJ whole genome shotgun (WGS) entry which is preliminary data.</text>
</comment>
<feature type="region of interest" description="Disordered" evidence="11">
    <location>
        <begin position="169"/>
        <end position="190"/>
    </location>
</feature>
<evidence type="ECO:0000256" key="5">
    <source>
        <dbReference type="ARBA" id="ARBA00022737"/>
    </source>
</evidence>
<dbReference type="GO" id="GO:0031966">
    <property type="term" value="C:mitochondrial membrane"/>
    <property type="evidence" value="ECO:0007669"/>
    <property type="project" value="UniProtKB-SubCell"/>
</dbReference>
<evidence type="ECO:0000256" key="7">
    <source>
        <dbReference type="ARBA" id="ARBA00023128"/>
    </source>
</evidence>
<reference evidence="12 13" key="1">
    <citation type="submission" date="2024-10" db="EMBL/GenBank/DDBJ databases">
        <title>Updated reference genomes for cyclostephanoid diatoms.</title>
        <authorList>
            <person name="Roberts W.R."/>
            <person name="Alverson A.J."/>
        </authorList>
    </citation>
    <scope>NUCLEOTIDE SEQUENCE [LARGE SCALE GENOMIC DNA]</scope>
    <source>
        <strain evidence="12 13">AJA228-03</strain>
    </source>
</reference>
<keyword evidence="5" id="KW-0677">Repeat</keyword>
<comment type="similarity">
    <text evidence="2 10">Belongs to the mitochondrial carrier (TC 2.A.29) family.</text>
</comment>
<dbReference type="PANTHER" id="PTHR45624">
    <property type="entry name" value="MITOCHONDRIAL BASIC AMINO ACIDS TRANSPORTER-RELATED"/>
    <property type="match status" value="1"/>
</dbReference>
<evidence type="ECO:0000256" key="4">
    <source>
        <dbReference type="ARBA" id="ARBA00022692"/>
    </source>
</evidence>
<evidence type="ECO:0000313" key="13">
    <source>
        <dbReference type="Proteomes" id="UP001530377"/>
    </source>
</evidence>
<dbReference type="InterPro" id="IPR018108">
    <property type="entry name" value="MCP_transmembrane"/>
</dbReference>
<evidence type="ECO:0000256" key="6">
    <source>
        <dbReference type="ARBA" id="ARBA00022989"/>
    </source>
</evidence>
<keyword evidence="7" id="KW-0496">Mitochondrion</keyword>
<dbReference type="PANTHER" id="PTHR45624:SF10">
    <property type="entry name" value="SLC (SOLUTE CARRIER) HOMOLOG"/>
    <property type="match status" value="1"/>
</dbReference>
<evidence type="ECO:0000256" key="10">
    <source>
        <dbReference type="RuleBase" id="RU000488"/>
    </source>
</evidence>
<dbReference type="InterPro" id="IPR050567">
    <property type="entry name" value="Mitochondrial_Carrier"/>
</dbReference>
<dbReference type="Gene3D" id="1.50.40.10">
    <property type="entry name" value="Mitochondrial carrier domain"/>
    <property type="match status" value="2"/>
</dbReference>
<organism evidence="12 13">
    <name type="scientific">Cyclostephanos tholiformis</name>
    <dbReference type="NCBI Taxonomy" id="382380"/>
    <lineage>
        <taxon>Eukaryota</taxon>
        <taxon>Sar</taxon>
        <taxon>Stramenopiles</taxon>
        <taxon>Ochrophyta</taxon>
        <taxon>Bacillariophyta</taxon>
        <taxon>Coscinodiscophyceae</taxon>
        <taxon>Thalassiosirophycidae</taxon>
        <taxon>Stephanodiscales</taxon>
        <taxon>Stephanodiscaceae</taxon>
        <taxon>Cyclostephanos</taxon>
    </lineage>
</organism>
<keyword evidence="6" id="KW-1133">Transmembrane helix</keyword>